<dbReference type="PANTHER" id="PTHR30221:SF1">
    <property type="entry name" value="SMALL-CONDUCTANCE MECHANOSENSITIVE CHANNEL"/>
    <property type="match status" value="1"/>
</dbReference>
<dbReference type="OrthoDB" id="9809206at2"/>
<dbReference type="HOGENOM" id="CLU_037945_1_1_10"/>
<dbReference type="KEGG" id="cat:CA2559_01095"/>
<sequence length="280" mass="31357">MDLENIKNYDEIISKYFDKVLGYLPNILLAIVIFIVGWWIIKITTGWLRKFFLKKDYDPTLENFLLSLTNWALKVLLFVTVVSQLGVQTSSFVAIIGAAGLAIGLALQGSLANFAGGVLILLLKPFKVGDFIKGQGIEGTVKEISIFNTKLLTFGNQLAIIPNGKLSNDNIINYTEEGKRRENLVFGISYDDDVKLAKDILLKLTLEQETVMAEPAPMIVLAELADSSVNLSLRYWALNDDFWALRWHILEEGKARLEAAGISIPYPQRDVHMYAEDVKS</sequence>
<dbReference type="Gene3D" id="1.10.287.1260">
    <property type="match status" value="1"/>
</dbReference>
<comment type="subcellular location">
    <subcellularLocation>
        <location evidence="1">Cell membrane</location>
        <topology evidence="1">Multi-pass membrane protein</topology>
    </subcellularLocation>
</comment>
<evidence type="ECO:0000259" key="9">
    <source>
        <dbReference type="Pfam" id="PF21082"/>
    </source>
</evidence>
<evidence type="ECO:0000256" key="2">
    <source>
        <dbReference type="ARBA" id="ARBA00008017"/>
    </source>
</evidence>
<dbReference type="SUPFAM" id="SSF82861">
    <property type="entry name" value="Mechanosensitive channel protein MscS (YggB), transmembrane region"/>
    <property type="match status" value="1"/>
</dbReference>
<dbReference type="InterPro" id="IPR010920">
    <property type="entry name" value="LSM_dom_sf"/>
</dbReference>
<evidence type="ECO:0000256" key="5">
    <source>
        <dbReference type="ARBA" id="ARBA00022989"/>
    </source>
</evidence>
<dbReference type="Pfam" id="PF05552">
    <property type="entry name" value="MS_channel_1st_1"/>
    <property type="match status" value="1"/>
</dbReference>
<organism evidence="11 12">
    <name type="scientific">Croceibacter atlanticus (strain ATCC BAA-628 / JCM 21780 / CIP 108009 / IAM 15332 / KCTC 12090 / HTCC2559)</name>
    <dbReference type="NCBI Taxonomy" id="216432"/>
    <lineage>
        <taxon>Bacteria</taxon>
        <taxon>Pseudomonadati</taxon>
        <taxon>Bacteroidota</taxon>
        <taxon>Flavobacteriia</taxon>
        <taxon>Flavobacteriales</taxon>
        <taxon>Flavobacteriaceae</taxon>
        <taxon>Croceibacter</taxon>
    </lineage>
</organism>
<evidence type="ECO:0000256" key="1">
    <source>
        <dbReference type="ARBA" id="ARBA00004651"/>
    </source>
</evidence>
<dbReference type="GO" id="GO:0005886">
    <property type="term" value="C:plasma membrane"/>
    <property type="evidence" value="ECO:0007669"/>
    <property type="project" value="UniProtKB-SubCell"/>
</dbReference>
<evidence type="ECO:0000313" key="12">
    <source>
        <dbReference type="Proteomes" id="UP000002297"/>
    </source>
</evidence>
<dbReference type="SUPFAM" id="SSF82689">
    <property type="entry name" value="Mechanosensitive channel protein MscS (YggB), C-terminal domain"/>
    <property type="match status" value="1"/>
</dbReference>
<keyword evidence="12" id="KW-1185">Reference proteome</keyword>
<dbReference type="EMBL" id="CP002046">
    <property type="protein sequence ID" value="EAP87308.1"/>
    <property type="molecule type" value="Genomic_DNA"/>
</dbReference>
<feature type="domain" description="Mechanosensitive ion channel MscS C-terminal" evidence="9">
    <location>
        <begin position="183"/>
        <end position="264"/>
    </location>
</feature>
<keyword evidence="3" id="KW-1003">Cell membrane</keyword>
<evidence type="ECO:0000256" key="7">
    <source>
        <dbReference type="SAM" id="Phobius"/>
    </source>
</evidence>
<dbReference type="InterPro" id="IPR011014">
    <property type="entry name" value="MscS_channel_TM-2"/>
</dbReference>
<dbReference type="GO" id="GO:0008381">
    <property type="term" value="F:mechanosensitive monoatomic ion channel activity"/>
    <property type="evidence" value="ECO:0007669"/>
    <property type="project" value="InterPro"/>
</dbReference>
<dbReference type="InterPro" id="IPR006685">
    <property type="entry name" value="MscS_channel_2nd"/>
</dbReference>
<dbReference type="InterPro" id="IPR011066">
    <property type="entry name" value="MscS_channel_C_sf"/>
</dbReference>
<dbReference type="InterPro" id="IPR023408">
    <property type="entry name" value="MscS_beta-dom_sf"/>
</dbReference>
<dbReference type="Pfam" id="PF21082">
    <property type="entry name" value="MS_channel_3rd"/>
    <property type="match status" value="1"/>
</dbReference>
<dbReference type="InterPro" id="IPR049142">
    <property type="entry name" value="MS_channel_1st"/>
</dbReference>
<dbReference type="Gene3D" id="3.30.70.100">
    <property type="match status" value="1"/>
</dbReference>
<dbReference type="InterPro" id="IPR045275">
    <property type="entry name" value="MscS_archaea/bacteria_type"/>
</dbReference>
<feature type="domain" description="Mechanosensitive ion channel transmembrane helices 2/3" evidence="10">
    <location>
        <begin position="75"/>
        <end position="108"/>
    </location>
</feature>
<keyword evidence="5 7" id="KW-1133">Transmembrane helix</keyword>
<dbReference type="InterPro" id="IPR008910">
    <property type="entry name" value="MSC_TM_helix"/>
</dbReference>
<accession>A3U4Z1</accession>
<feature type="transmembrane region" description="Helical" evidence="7">
    <location>
        <begin position="92"/>
        <end position="123"/>
    </location>
</feature>
<evidence type="ECO:0000313" key="11">
    <source>
        <dbReference type="EMBL" id="EAP87308.1"/>
    </source>
</evidence>
<evidence type="ECO:0000259" key="8">
    <source>
        <dbReference type="Pfam" id="PF00924"/>
    </source>
</evidence>
<keyword evidence="4 7" id="KW-0812">Transmembrane</keyword>
<dbReference type="Proteomes" id="UP000002297">
    <property type="component" value="Chromosome"/>
</dbReference>
<feature type="transmembrane region" description="Helical" evidence="7">
    <location>
        <begin position="20"/>
        <end position="41"/>
    </location>
</feature>
<protein>
    <submittedName>
        <fullName evidence="11">Mechanosensitive ion channel family protein</fullName>
    </submittedName>
</protein>
<dbReference type="eggNOG" id="COG0668">
    <property type="taxonomic scope" value="Bacteria"/>
</dbReference>
<dbReference type="PANTHER" id="PTHR30221">
    <property type="entry name" value="SMALL-CONDUCTANCE MECHANOSENSITIVE CHANNEL"/>
    <property type="match status" value="1"/>
</dbReference>
<comment type="similarity">
    <text evidence="2">Belongs to the MscS (TC 1.A.23) family.</text>
</comment>
<name>A3U4Z1_CROAH</name>
<evidence type="ECO:0000256" key="3">
    <source>
        <dbReference type="ARBA" id="ARBA00022475"/>
    </source>
</evidence>
<dbReference type="Gene3D" id="2.30.30.60">
    <property type="match status" value="1"/>
</dbReference>
<keyword evidence="6 7" id="KW-0472">Membrane</keyword>
<feature type="transmembrane region" description="Helical" evidence="7">
    <location>
        <begin position="61"/>
        <end position="86"/>
    </location>
</feature>
<feature type="domain" description="Mechanosensitive ion channel MscS" evidence="8">
    <location>
        <begin position="110"/>
        <end position="175"/>
    </location>
</feature>
<dbReference type="RefSeq" id="WP_013185988.1">
    <property type="nucleotide sequence ID" value="NC_014230.1"/>
</dbReference>
<dbReference type="Pfam" id="PF21088">
    <property type="entry name" value="MS_channel_1st"/>
    <property type="match status" value="1"/>
</dbReference>
<dbReference type="InterPro" id="IPR049278">
    <property type="entry name" value="MS_channel_C"/>
</dbReference>
<dbReference type="AlphaFoldDB" id="A3U4Z1"/>
<evidence type="ECO:0000256" key="6">
    <source>
        <dbReference type="ARBA" id="ARBA00023136"/>
    </source>
</evidence>
<gene>
    <name evidence="11" type="ordered locus">CA2559_01095</name>
</gene>
<dbReference type="GeneID" id="89452023"/>
<dbReference type="SUPFAM" id="SSF50182">
    <property type="entry name" value="Sm-like ribonucleoproteins"/>
    <property type="match status" value="1"/>
</dbReference>
<proteinExistence type="inferred from homology"/>
<evidence type="ECO:0000256" key="4">
    <source>
        <dbReference type="ARBA" id="ARBA00022692"/>
    </source>
</evidence>
<dbReference type="Pfam" id="PF00924">
    <property type="entry name" value="MS_channel_2nd"/>
    <property type="match status" value="1"/>
</dbReference>
<reference evidence="11 12" key="1">
    <citation type="journal article" date="2010" name="J. Bacteriol.">
        <title>The complete genome sequence of Croceibacter atlanticus HTCC2559T.</title>
        <authorList>
            <person name="Oh H.M."/>
            <person name="Kang I."/>
            <person name="Ferriera S."/>
            <person name="Giovannoni S.J."/>
            <person name="Cho J.C."/>
        </authorList>
    </citation>
    <scope>NUCLEOTIDE SEQUENCE [LARGE SCALE GENOMIC DNA]</scope>
    <source>
        <strain evidence="12">ATCC BAA-628 / HTCC2559 / KCTC 12090</strain>
    </source>
</reference>
<evidence type="ECO:0000259" key="10">
    <source>
        <dbReference type="Pfam" id="PF21088"/>
    </source>
</evidence>